<accession>A0A1I0U3R4</accession>
<sequence length="415" mass="47871">MVTKIISGKSIRGLLLYNEHKVSNGEAKLIMASRFGTELNRLDFDAKLSRFEHLTFLKPNVKTNAIHIMLNFDRNDKIDLATFQKIAASYMERIGFGEQPYLVYEHQDANHPHLHIVTTNINAQGERMDIHGIGRTASESARKELEVEFGLVKAEGRQKSEALAIPPVDIRKVIYGKTPTKRAINNIVSATLRSYKFTSFTEYNTILKLFNITADRGKEETIMFEKRGLVYSMIDPSGKRIGIPFKASQLSGRPTLDKVESKFERSKEIRKTYRDSIRERIAKVIDRYQTITKQTFMEELQKQQIVAVFRQNEQGFTYGVTFIDHRTKCVFKGSNLDKAYTAKALTQHFTMTEQLKTYLPKGTHTSYLKTPEKPQQSKREPGNLLDMVLEKQGFDQIERGLTKKKKRRKQHQLTR</sequence>
<evidence type="ECO:0000256" key="1">
    <source>
        <dbReference type="SAM" id="MobiDB-lite"/>
    </source>
</evidence>
<dbReference type="OrthoDB" id="915634at2"/>
<dbReference type="STRING" id="332999.SAMN04488511_11993"/>
<name>A0A1I0U3R4_9SPHI</name>
<dbReference type="RefSeq" id="WP_090987154.1">
    <property type="nucleotide sequence ID" value="NZ_FOJM01000019.1"/>
</dbReference>
<evidence type="ECO:0000259" key="2">
    <source>
        <dbReference type="Pfam" id="PF03432"/>
    </source>
</evidence>
<feature type="region of interest" description="Disordered" evidence="1">
    <location>
        <begin position="362"/>
        <end position="383"/>
    </location>
</feature>
<protein>
    <submittedName>
        <fullName evidence="3">Relaxase/Mobilisation nuclease domain-containing protein</fullName>
    </submittedName>
</protein>
<evidence type="ECO:0000313" key="3">
    <source>
        <dbReference type="EMBL" id="SFA58533.1"/>
    </source>
</evidence>
<gene>
    <name evidence="3" type="ORF">SAMN04488511_11993</name>
</gene>
<evidence type="ECO:0000313" key="4">
    <source>
        <dbReference type="Proteomes" id="UP000198836"/>
    </source>
</evidence>
<feature type="domain" description="MobA/VirD2-like nuclease" evidence="2">
    <location>
        <begin position="35"/>
        <end position="151"/>
    </location>
</feature>
<dbReference type="InterPro" id="IPR005094">
    <property type="entry name" value="Endonuclease_MobA/VirD2"/>
</dbReference>
<feature type="region of interest" description="Disordered" evidence="1">
    <location>
        <begin position="396"/>
        <end position="415"/>
    </location>
</feature>
<feature type="compositionally biased region" description="Basic and acidic residues" evidence="1">
    <location>
        <begin position="370"/>
        <end position="381"/>
    </location>
</feature>
<dbReference type="EMBL" id="FOJM01000019">
    <property type="protein sequence ID" value="SFA58533.1"/>
    <property type="molecule type" value="Genomic_DNA"/>
</dbReference>
<dbReference type="AlphaFoldDB" id="A0A1I0U3R4"/>
<keyword evidence="4" id="KW-1185">Reference proteome</keyword>
<feature type="compositionally biased region" description="Basic residues" evidence="1">
    <location>
        <begin position="402"/>
        <end position="415"/>
    </location>
</feature>
<proteinExistence type="predicted"/>
<dbReference type="Proteomes" id="UP000198836">
    <property type="component" value="Unassembled WGS sequence"/>
</dbReference>
<dbReference type="Pfam" id="PF03432">
    <property type="entry name" value="Relaxase"/>
    <property type="match status" value="1"/>
</dbReference>
<reference evidence="4" key="1">
    <citation type="submission" date="2016-10" db="EMBL/GenBank/DDBJ databases">
        <authorList>
            <person name="Varghese N."/>
            <person name="Submissions S."/>
        </authorList>
    </citation>
    <scope>NUCLEOTIDE SEQUENCE [LARGE SCALE GENOMIC DNA]</scope>
    <source>
        <strain evidence="4">DSM 18130</strain>
    </source>
</reference>
<organism evidence="3 4">
    <name type="scientific">Pedobacter suwonensis</name>
    <dbReference type="NCBI Taxonomy" id="332999"/>
    <lineage>
        <taxon>Bacteria</taxon>
        <taxon>Pseudomonadati</taxon>
        <taxon>Bacteroidota</taxon>
        <taxon>Sphingobacteriia</taxon>
        <taxon>Sphingobacteriales</taxon>
        <taxon>Sphingobacteriaceae</taxon>
        <taxon>Pedobacter</taxon>
    </lineage>
</organism>